<gene>
    <name evidence="2" type="ORF">BKA67DRAFT_574269</name>
</gene>
<dbReference type="RefSeq" id="XP_045954789.1">
    <property type="nucleotide sequence ID" value="XM_046103411.1"/>
</dbReference>
<organism evidence="2 3">
    <name type="scientific">Truncatella angustata</name>
    <dbReference type="NCBI Taxonomy" id="152316"/>
    <lineage>
        <taxon>Eukaryota</taxon>
        <taxon>Fungi</taxon>
        <taxon>Dikarya</taxon>
        <taxon>Ascomycota</taxon>
        <taxon>Pezizomycotina</taxon>
        <taxon>Sordariomycetes</taxon>
        <taxon>Xylariomycetidae</taxon>
        <taxon>Amphisphaeriales</taxon>
        <taxon>Sporocadaceae</taxon>
        <taxon>Truncatella</taxon>
    </lineage>
</organism>
<proteinExistence type="predicted"/>
<accession>A0A9P8UE70</accession>
<dbReference type="InterPro" id="IPR047142">
    <property type="entry name" value="OryJ/VirC-like"/>
</dbReference>
<evidence type="ECO:0000259" key="1">
    <source>
        <dbReference type="Pfam" id="PF07883"/>
    </source>
</evidence>
<reference evidence="2" key="1">
    <citation type="journal article" date="2021" name="Nat. Commun.">
        <title>Genetic determinants of endophytism in the Arabidopsis root mycobiome.</title>
        <authorList>
            <person name="Mesny F."/>
            <person name="Miyauchi S."/>
            <person name="Thiergart T."/>
            <person name="Pickel B."/>
            <person name="Atanasova L."/>
            <person name="Karlsson M."/>
            <person name="Huettel B."/>
            <person name="Barry K.W."/>
            <person name="Haridas S."/>
            <person name="Chen C."/>
            <person name="Bauer D."/>
            <person name="Andreopoulos W."/>
            <person name="Pangilinan J."/>
            <person name="LaButti K."/>
            <person name="Riley R."/>
            <person name="Lipzen A."/>
            <person name="Clum A."/>
            <person name="Drula E."/>
            <person name="Henrissat B."/>
            <person name="Kohler A."/>
            <person name="Grigoriev I.V."/>
            <person name="Martin F.M."/>
            <person name="Hacquard S."/>
        </authorList>
    </citation>
    <scope>NUCLEOTIDE SEQUENCE</scope>
    <source>
        <strain evidence="2">MPI-SDFR-AT-0073</strain>
    </source>
</reference>
<evidence type="ECO:0000313" key="2">
    <source>
        <dbReference type="EMBL" id="KAH6648282.1"/>
    </source>
</evidence>
<evidence type="ECO:0000313" key="3">
    <source>
        <dbReference type="Proteomes" id="UP000758603"/>
    </source>
</evidence>
<name>A0A9P8UE70_9PEZI</name>
<dbReference type="EMBL" id="JAGPXC010000007">
    <property type="protein sequence ID" value="KAH6648282.1"/>
    <property type="molecule type" value="Genomic_DNA"/>
</dbReference>
<dbReference type="Gene3D" id="2.60.120.10">
    <property type="entry name" value="Jelly Rolls"/>
    <property type="match status" value="1"/>
</dbReference>
<dbReference type="InterPro" id="IPR011051">
    <property type="entry name" value="RmlC_Cupin_sf"/>
</dbReference>
<dbReference type="PANTHER" id="PTHR36156:SF3">
    <property type="entry name" value="CUPIN 2 CONSERVED BARREL DOMAIN-CONTAINING PROTEIN"/>
    <property type="match status" value="1"/>
</dbReference>
<dbReference type="InterPro" id="IPR014710">
    <property type="entry name" value="RmlC-like_jellyroll"/>
</dbReference>
<dbReference type="PANTHER" id="PTHR36156">
    <property type="entry name" value="SLR2101 PROTEIN"/>
    <property type="match status" value="1"/>
</dbReference>
<protein>
    <recommendedName>
        <fullName evidence="1">Cupin type-2 domain-containing protein</fullName>
    </recommendedName>
</protein>
<dbReference type="AlphaFoldDB" id="A0A9P8UE70"/>
<dbReference type="Pfam" id="PF07883">
    <property type="entry name" value="Cupin_2"/>
    <property type="match status" value="1"/>
</dbReference>
<sequence>MLFLQGRGNLRKLSGNIFGISFVISPSTQSIVQHSQISSHERTPAHRALETPSQLCFDFYKPTAPSSAQRDPAQDMTSQHKANDLPKVERYITDHNAQGKAIFSDEIPAALPTQTILNGVVFGLGYATTERPVVLDGQKDIKAYKPLIENPPGIVIPGGTVARYVDTPPESISPMHRTVSIDYGVVVEGEVELILDSGEKRLLKRGDLAVQRGTMHAWRNPSKTEWNRMLYFLQESGPVYHEGKKLDEDYGEMGDEVRKSGN</sequence>
<dbReference type="GeneID" id="70132303"/>
<dbReference type="Proteomes" id="UP000758603">
    <property type="component" value="Unassembled WGS sequence"/>
</dbReference>
<comment type="caution">
    <text evidence="2">The sequence shown here is derived from an EMBL/GenBank/DDBJ whole genome shotgun (WGS) entry which is preliminary data.</text>
</comment>
<feature type="domain" description="Cupin type-2" evidence="1">
    <location>
        <begin position="165"/>
        <end position="224"/>
    </location>
</feature>
<keyword evidence="3" id="KW-1185">Reference proteome</keyword>
<dbReference type="InterPro" id="IPR013096">
    <property type="entry name" value="Cupin_2"/>
</dbReference>
<dbReference type="SUPFAM" id="SSF51182">
    <property type="entry name" value="RmlC-like cupins"/>
    <property type="match status" value="1"/>
</dbReference>
<dbReference type="CDD" id="cd02231">
    <property type="entry name" value="cupin_BLL6423-like"/>
    <property type="match status" value="1"/>
</dbReference>
<dbReference type="OrthoDB" id="5840532at2759"/>